<gene>
    <name evidence="1" type="ORF">I2H31_16985</name>
</gene>
<dbReference type="InterPro" id="IPR011050">
    <property type="entry name" value="Pectin_lyase_fold/virulence"/>
</dbReference>
<evidence type="ECO:0000313" key="1">
    <source>
        <dbReference type="EMBL" id="MBF9222801.1"/>
    </source>
</evidence>
<dbReference type="EMBL" id="JADQDM010000009">
    <property type="protein sequence ID" value="MBF9222801.1"/>
    <property type="molecule type" value="Genomic_DNA"/>
</dbReference>
<dbReference type="SUPFAM" id="SSF51126">
    <property type="entry name" value="Pectin lyase-like"/>
    <property type="match status" value="1"/>
</dbReference>
<name>A0ABS0I7R0_9BACT</name>
<keyword evidence="2" id="KW-1185">Reference proteome</keyword>
<evidence type="ECO:0000313" key="2">
    <source>
        <dbReference type="Proteomes" id="UP000618931"/>
    </source>
</evidence>
<reference evidence="1 2" key="1">
    <citation type="submission" date="2020-11" db="EMBL/GenBank/DDBJ databases">
        <authorList>
            <person name="Kim M.K."/>
        </authorList>
    </citation>
    <scope>NUCLEOTIDE SEQUENCE [LARGE SCALE GENOMIC DNA]</scope>
    <source>
        <strain evidence="1 2">BT662</strain>
    </source>
</reference>
<protein>
    <recommendedName>
        <fullName evidence="3">T9SS type A sorting domain-containing protein</fullName>
    </recommendedName>
</protein>
<comment type="caution">
    <text evidence="1">The sequence shown here is derived from an EMBL/GenBank/DDBJ whole genome shotgun (WGS) entry which is preliminary data.</text>
</comment>
<organism evidence="1 2">
    <name type="scientific">Hymenobacter ruricola</name>
    <dbReference type="NCBI Taxonomy" id="2791023"/>
    <lineage>
        <taxon>Bacteria</taxon>
        <taxon>Pseudomonadati</taxon>
        <taxon>Bacteroidota</taxon>
        <taxon>Cytophagia</taxon>
        <taxon>Cytophagales</taxon>
        <taxon>Hymenobacteraceae</taxon>
        <taxon>Hymenobacter</taxon>
    </lineage>
</organism>
<dbReference type="Proteomes" id="UP000618931">
    <property type="component" value="Unassembled WGS sequence"/>
</dbReference>
<dbReference type="RefSeq" id="WP_196294244.1">
    <property type="nucleotide sequence ID" value="NZ_JADQDM010000009.1"/>
</dbReference>
<proteinExistence type="predicted"/>
<accession>A0ABS0I7R0</accession>
<sequence length="957" mass="101808">MVWQRGGGLTARAQAPAALAGPAAIQCRPSAATTGNLLSNSNFESLLNCTVVQPRNMANSSTSKLCFWWDQNNTASDPFNACATGNAQPDTARYGVPDNLYGSQAARSGNGYVGFRAYARYGNNGSPVVEHRSYAGTPITTPLAAGRLYYAEYWVSLADASASRVSSLGMALSRQYPAQTTDGLLTQVDQVVNDNAAVLDDRAGWQRVRGLFAAAGGEQYFTIGYFEPAAFITFVPGATTNPQAPAVRPDVQYYADDALLVQVPQAGPDFVTDCGKSVTLPVDGLALPAGVGATYRWTSSTDPTFSSATLQTTVPVLPATLPTVYTLTVTLPGQGTTQSQVTMNVRCCITPGTGFAMTVLDQGNYTAQDLQLQPNTNYYVPLNLRLTQGVFTLPESSTLYLGQDVSVFVDDQATLELAGGHLTAACSHMWDGVYVRAGGNLLSHPGPGGGRPGIAHSLQGVVFLEAQPTPLQLADTDFLFNYQSITFQDLQQGDRQGRVTGCTFDSAPLGMLPPYQYQSATDFSYSLRHVAVLDARLWDNIAFDGNQLKRGMFGVFAAGASVLSPLTNNRFENNYVAGVCTDGASVVMFPLTGNTFQLPTAAVHDANPPQLAAAYAQAPSSSPEETYGVLANGQIATAQGNQFSGPAVLRLNDFPVHYRQVGISATAFPNTNSLPRNNYFTNLYEGLRLQLKVDGSITENQFEGCVYGIHLVGPGAPGYGPNYRVQLQCNTFVWPAASRFGSASYPRGIFIDANYQVTLTGAVPNATPPSLAATLLKNYFVNYNTPYITDVWNDPSNAPFAYDTFFDVANGNQFGMAPLTTVNVIVSSQGNIPITSSNDCANDGYPNAGIQARTTPNPPKGKPVTIPTASNTLESLAPNPASDRIVLRYHLTLTDADQPAAIVVRSLLNGAVVQELPLSAAGTEATLPTQALPNGVYAVSLLVNGRTVATRRLLVNH</sequence>
<evidence type="ECO:0008006" key="3">
    <source>
        <dbReference type="Google" id="ProtNLM"/>
    </source>
</evidence>